<dbReference type="Gene3D" id="3.40.50.1820">
    <property type="entry name" value="alpha/beta hydrolase"/>
    <property type="match status" value="1"/>
</dbReference>
<keyword evidence="2 3" id="KW-0378">Hydrolase</keyword>
<dbReference type="EC" id="3.1.1.-" evidence="3"/>
<dbReference type="PANTHER" id="PTHR11559">
    <property type="entry name" value="CARBOXYLESTERASE"/>
    <property type="match status" value="1"/>
</dbReference>
<dbReference type="SUPFAM" id="SSF53474">
    <property type="entry name" value="alpha/beta-Hydrolases"/>
    <property type="match status" value="1"/>
</dbReference>
<protein>
    <recommendedName>
        <fullName evidence="3">Carboxylic ester hydrolase</fullName>
        <ecNumber evidence="3">3.1.1.-</ecNumber>
    </recommendedName>
</protein>
<accession>A0AAD6HD02</accession>
<dbReference type="Pfam" id="PF00135">
    <property type="entry name" value="COesterase"/>
    <property type="match status" value="1"/>
</dbReference>
<evidence type="ECO:0000313" key="6">
    <source>
        <dbReference type="Proteomes" id="UP001215712"/>
    </source>
</evidence>
<reference evidence="5" key="2">
    <citation type="submission" date="2023-01" db="EMBL/GenBank/DDBJ databases">
        <authorList>
            <person name="Petersen C."/>
        </authorList>
    </citation>
    <scope>NUCLEOTIDE SEQUENCE</scope>
    <source>
        <strain evidence="5">IBT 17514</strain>
    </source>
</reference>
<evidence type="ECO:0000256" key="3">
    <source>
        <dbReference type="RuleBase" id="RU361235"/>
    </source>
</evidence>
<gene>
    <name evidence="5" type="ORF">N7493_010353</name>
</gene>
<dbReference type="InterPro" id="IPR029058">
    <property type="entry name" value="AB_hydrolase_fold"/>
</dbReference>
<organism evidence="5 6">
    <name type="scientific">Penicillium malachiteum</name>
    <dbReference type="NCBI Taxonomy" id="1324776"/>
    <lineage>
        <taxon>Eukaryota</taxon>
        <taxon>Fungi</taxon>
        <taxon>Dikarya</taxon>
        <taxon>Ascomycota</taxon>
        <taxon>Pezizomycotina</taxon>
        <taxon>Eurotiomycetes</taxon>
        <taxon>Eurotiomycetidae</taxon>
        <taxon>Eurotiales</taxon>
        <taxon>Aspergillaceae</taxon>
        <taxon>Penicillium</taxon>
    </lineage>
</organism>
<dbReference type="AlphaFoldDB" id="A0AAD6HD02"/>
<proteinExistence type="inferred from homology"/>
<dbReference type="InterPro" id="IPR002018">
    <property type="entry name" value="CarbesteraseB"/>
</dbReference>
<dbReference type="GO" id="GO:0072330">
    <property type="term" value="P:monocarboxylic acid biosynthetic process"/>
    <property type="evidence" value="ECO:0007669"/>
    <property type="project" value="UniProtKB-ARBA"/>
</dbReference>
<keyword evidence="6" id="KW-1185">Reference proteome</keyword>
<comment type="similarity">
    <text evidence="1 3">Belongs to the type-B carboxylesterase/lipase family.</text>
</comment>
<feature type="chain" id="PRO_5041775378" description="Carboxylic ester hydrolase" evidence="3">
    <location>
        <begin position="20"/>
        <end position="534"/>
    </location>
</feature>
<dbReference type="Proteomes" id="UP001215712">
    <property type="component" value="Unassembled WGS sequence"/>
</dbReference>
<reference evidence="5" key="1">
    <citation type="journal article" date="2023" name="IMA Fungus">
        <title>Comparative genomic study of the Penicillium genus elucidates a diverse pangenome and 15 lateral gene transfer events.</title>
        <authorList>
            <person name="Petersen C."/>
            <person name="Sorensen T."/>
            <person name="Nielsen M.R."/>
            <person name="Sondergaard T.E."/>
            <person name="Sorensen J.L."/>
            <person name="Fitzpatrick D.A."/>
            <person name="Frisvad J.C."/>
            <person name="Nielsen K.L."/>
        </authorList>
    </citation>
    <scope>NUCLEOTIDE SEQUENCE</scope>
    <source>
        <strain evidence="5">IBT 17514</strain>
    </source>
</reference>
<comment type="caution">
    <text evidence="5">The sequence shown here is derived from an EMBL/GenBank/DDBJ whole genome shotgun (WGS) entry which is preliminary data.</text>
</comment>
<evidence type="ECO:0000256" key="1">
    <source>
        <dbReference type="ARBA" id="ARBA00005964"/>
    </source>
</evidence>
<dbReference type="GO" id="GO:0017000">
    <property type="term" value="P:antibiotic biosynthetic process"/>
    <property type="evidence" value="ECO:0007669"/>
    <property type="project" value="UniProtKB-ARBA"/>
</dbReference>
<name>A0AAD6HD02_9EURO</name>
<dbReference type="InterPro" id="IPR050309">
    <property type="entry name" value="Type-B_Carboxylest/Lipase"/>
</dbReference>
<keyword evidence="3" id="KW-0732">Signal</keyword>
<evidence type="ECO:0000313" key="5">
    <source>
        <dbReference type="EMBL" id="KAJ5709019.1"/>
    </source>
</evidence>
<dbReference type="InterPro" id="IPR019826">
    <property type="entry name" value="Carboxylesterase_B_AS"/>
</dbReference>
<dbReference type="GO" id="GO:0016787">
    <property type="term" value="F:hydrolase activity"/>
    <property type="evidence" value="ECO:0007669"/>
    <property type="project" value="UniProtKB-KW"/>
</dbReference>
<feature type="signal peptide" evidence="3">
    <location>
        <begin position="1"/>
        <end position="19"/>
    </location>
</feature>
<sequence length="534" mass="58502">MAKFIVALAALFAPISVSAALYDTVIETQYGAIQGYPAFNSSPTGNLTHWRDITVWKGIPFAGTTAGSNRFREPQLTIPWNDTLNASDWGPICPSATSGSTKFTIDEDCLNLNIWSAANSTDARLPVVMWSYPAQSTAADVLFNGGGMADKGIVFVNYNYRTGSFGWLAHPELTAEFYKVSGSNSSGNWGMFDQFAALKWIRENIAAFGGDPEHITVMGQSAGSAASQHILNSPLTKGQIVGAIIESGVRDVQDPLCSSVAEAYMTLEASEAEGIEYLASLNVSTIAELRDLPMDDLITASGGLNGDAEWMFSATLDYYAMPDTYYNTLVKGLAHNVPVITGNAKDENGAVYGINITVAEYLANMTDTFSGKWLERFLAEYPASTALQARGAFNAQWTERSTVGTWLWAQLWATARTAPVYTYFWDHAPPGQDQGAYHESEINYVLNNLYDTTDLPWTAKDYWIADQMNSYWVNFIKTGDPNGVDSAGRPLVKWAATDTTEVVQHVGNGWGPIPIASQDKIDLFEEWFEILPYF</sequence>
<dbReference type="PROSITE" id="PS00122">
    <property type="entry name" value="CARBOXYLESTERASE_B_1"/>
    <property type="match status" value="1"/>
</dbReference>
<evidence type="ECO:0000259" key="4">
    <source>
        <dbReference type="Pfam" id="PF00135"/>
    </source>
</evidence>
<dbReference type="EMBL" id="JAQJAN010000019">
    <property type="protein sequence ID" value="KAJ5709019.1"/>
    <property type="molecule type" value="Genomic_DNA"/>
</dbReference>
<evidence type="ECO:0000256" key="2">
    <source>
        <dbReference type="ARBA" id="ARBA00022801"/>
    </source>
</evidence>
<feature type="domain" description="Carboxylesterase type B" evidence="4">
    <location>
        <begin position="23"/>
        <end position="499"/>
    </location>
</feature>